<feature type="domain" description="Ice-binding protein C-terminal" evidence="2">
    <location>
        <begin position="195"/>
        <end position="218"/>
    </location>
</feature>
<dbReference type="Proteomes" id="UP000532440">
    <property type="component" value="Unassembled WGS sequence"/>
</dbReference>
<dbReference type="RefSeq" id="WP_246434842.1">
    <property type="nucleotide sequence ID" value="NZ_BAABEW010000001.1"/>
</dbReference>
<sequence length="225" mass="22556">MYKLNAGKIGLAALAVGAALSSGAVHAAPVCDGTSASDVSLTVAPTTYYATQCGLVGSKPNNPTNEGIALQSLLSTGPLTYLDKSDDATTPTGIAGITFQVSANVNGTWSVTWTDVSGLPNLPIIIDFVVGIAAGAEDYAGYLLDDVLLPITPTSGTGTFEVAFLNNGGQVPGLSHLSLFSAGYRTPNGGGGGGSVPEPAPIALMGLAFAGMALLRRRNKAAKSA</sequence>
<evidence type="ECO:0000259" key="2">
    <source>
        <dbReference type="Pfam" id="PF07589"/>
    </source>
</evidence>
<dbReference type="Pfam" id="PF07589">
    <property type="entry name" value="PEP-CTERM"/>
    <property type="match status" value="1"/>
</dbReference>
<evidence type="ECO:0000313" key="3">
    <source>
        <dbReference type="EMBL" id="MBB5271657.1"/>
    </source>
</evidence>
<comment type="caution">
    <text evidence="3">The sequence shown here is derived from an EMBL/GenBank/DDBJ whole genome shotgun (WGS) entry which is preliminary data.</text>
</comment>
<proteinExistence type="predicted"/>
<dbReference type="InterPro" id="IPR013424">
    <property type="entry name" value="Ice-binding_C"/>
</dbReference>
<dbReference type="NCBIfam" id="TIGR02595">
    <property type="entry name" value="PEP_CTERM"/>
    <property type="match status" value="1"/>
</dbReference>
<feature type="signal peptide" evidence="1">
    <location>
        <begin position="1"/>
        <end position="27"/>
    </location>
</feature>
<reference evidence="3 4" key="1">
    <citation type="submission" date="2020-08" db="EMBL/GenBank/DDBJ databases">
        <title>Genomic Encyclopedia of Type Strains, Phase IV (KMG-IV): sequencing the most valuable type-strain genomes for metagenomic binning, comparative biology and taxonomic classification.</title>
        <authorList>
            <person name="Goeker M."/>
        </authorList>
    </citation>
    <scope>NUCLEOTIDE SEQUENCE [LARGE SCALE GENOMIC DNA]</scope>
    <source>
        <strain evidence="3 4">DSM 29781</strain>
    </source>
</reference>
<protein>
    <recommendedName>
        <fullName evidence="2">Ice-binding protein C-terminal domain-containing protein</fullName>
    </recommendedName>
</protein>
<gene>
    <name evidence="3" type="ORF">HNQ70_001667</name>
</gene>
<evidence type="ECO:0000256" key="1">
    <source>
        <dbReference type="SAM" id="SignalP"/>
    </source>
</evidence>
<keyword evidence="1" id="KW-0732">Signal</keyword>
<feature type="chain" id="PRO_5030882589" description="Ice-binding protein C-terminal domain-containing protein" evidence="1">
    <location>
        <begin position="28"/>
        <end position="225"/>
    </location>
</feature>
<accession>A0A7W8HGY9</accession>
<keyword evidence="4" id="KW-1185">Reference proteome</keyword>
<evidence type="ECO:0000313" key="4">
    <source>
        <dbReference type="Proteomes" id="UP000532440"/>
    </source>
</evidence>
<dbReference type="EMBL" id="JACHGB010000003">
    <property type="protein sequence ID" value="MBB5271657.1"/>
    <property type="molecule type" value="Genomic_DNA"/>
</dbReference>
<organism evidence="3 4">
    <name type="scientific">Quisquiliibacterium transsilvanicum</name>
    <dbReference type="NCBI Taxonomy" id="1549638"/>
    <lineage>
        <taxon>Bacteria</taxon>
        <taxon>Pseudomonadati</taxon>
        <taxon>Pseudomonadota</taxon>
        <taxon>Betaproteobacteria</taxon>
        <taxon>Burkholderiales</taxon>
        <taxon>Burkholderiaceae</taxon>
        <taxon>Quisquiliibacterium</taxon>
    </lineage>
</organism>
<dbReference type="AlphaFoldDB" id="A0A7W8HGY9"/>
<name>A0A7W8HGY9_9BURK</name>